<evidence type="ECO:0000313" key="2">
    <source>
        <dbReference type="EMBL" id="RNA35852.1"/>
    </source>
</evidence>
<protein>
    <submittedName>
        <fullName evidence="2">Uncharacterized protein</fullName>
    </submittedName>
</protein>
<dbReference type="EMBL" id="REGN01001282">
    <property type="protein sequence ID" value="RNA35852.1"/>
    <property type="molecule type" value="Genomic_DNA"/>
</dbReference>
<evidence type="ECO:0000256" key="1">
    <source>
        <dbReference type="SAM" id="MobiDB-lite"/>
    </source>
</evidence>
<accession>A0A3M7SJG4</accession>
<keyword evidence="3" id="KW-1185">Reference proteome</keyword>
<proteinExistence type="predicted"/>
<gene>
    <name evidence="2" type="ORF">BpHYR1_054693</name>
</gene>
<feature type="region of interest" description="Disordered" evidence="1">
    <location>
        <begin position="63"/>
        <end position="83"/>
    </location>
</feature>
<sequence length="83" mass="9571">MKNYILHCYDKLNIKRISFLLNNTSFKYIEQHPIILNLNVNVYMLIDIFVDITGKRSINTCSNTSNEGHRIDGPKGTNINSLN</sequence>
<name>A0A3M7SJG4_BRAPC</name>
<dbReference type="AlphaFoldDB" id="A0A3M7SJG4"/>
<organism evidence="2 3">
    <name type="scientific">Brachionus plicatilis</name>
    <name type="common">Marine rotifer</name>
    <name type="synonym">Brachionus muelleri</name>
    <dbReference type="NCBI Taxonomy" id="10195"/>
    <lineage>
        <taxon>Eukaryota</taxon>
        <taxon>Metazoa</taxon>
        <taxon>Spiralia</taxon>
        <taxon>Gnathifera</taxon>
        <taxon>Rotifera</taxon>
        <taxon>Eurotatoria</taxon>
        <taxon>Monogononta</taxon>
        <taxon>Pseudotrocha</taxon>
        <taxon>Ploima</taxon>
        <taxon>Brachionidae</taxon>
        <taxon>Brachionus</taxon>
    </lineage>
</organism>
<evidence type="ECO:0000313" key="3">
    <source>
        <dbReference type="Proteomes" id="UP000276133"/>
    </source>
</evidence>
<reference evidence="2 3" key="1">
    <citation type="journal article" date="2018" name="Sci. Rep.">
        <title>Genomic signatures of local adaptation to the degree of environmental predictability in rotifers.</title>
        <authorList>
            <person name="Franch-Gras L."/>
            <person name="Hahn C."/>
            <person name="Garcia-Roger E.M."/>
            <person name="Carmona M.J."/>
            <person name="Serra M."/>
            <person name="Gomez A."/>
        </authorList>
    </citation>
    <scope>NUCLEOTIDE SEQUENCE [LARGE SCALE GENOMIC DNA]</scope>
    <source>
        <strain evidence="2">HYR1</strain>
    </source>
</reference>
<dbReference type="Proteomes" id="UP000276133">
    <property type="component" value="Unassembled WGS sequence"/>
</dbReference>
<comment type="caution">
    <text evidence="2">The sequence shown here is derived from an EMBL/GenBank/DDBJ whole genome shotgun (WGS) entry which is preliminary data.</text>
</comment>